<comment type="caution">
    <text evidence="1">The sequence shown here is derived from an EMBL/GenBank/DDBJ whole genome shotgun (WGS) entry which is preliminary data.</text>
</comment>
<dbReference type="EMBL" id="VSSQ01078454">
    <property type="protein sequence ID" value="MPN28235.1"/>
    <property type="molecule type" value="Genomic_DNA"/>
</dbReference>
<gene>
    <name evidence="1" type="ORF">SDC9_175676</name>
</gene>
<reference evidence="1" key="1">
    <citation type="submission" date="2019-08" db="EMBL/GenBank/DDBJ databases">
        <authorList>
            <person name="Kucharzyk K."/>
            <person name="Murdoch R.W."/>
            <person name="Higgins S."/>
            <person name="Loffler F."/>
        </authorList>
    </citation>
    <scope>NUCLEOTIDE SEQUENCE</scope>
</reference>
<sequence length="40" mass="4611">MFMLTVFGRKSKKKRRHLLSDKAEAGKPDSLVITTLLMDF</sequence>
<name>A0A645GND5_9ZZZZ</name>
<evidence type="ECO:0000313" key="1">
    <source>
        <dbReference type="EMBL" id="MPN28235.1"/>
    </source>
</evidence>
<accession>A0A645GND5</accession>
<dbReference type="AlphaFoldDB" id="A0A645GND5"/>
<proteinExistence type="predicted"/>
<protein>
    <submittedName>
        <fullName evidence="1">Uncharacterized protein</fullName>
    </submittedName>
</protein>
<organism evidence="1">
    <name type="scientific">bioreactor metagenome</name>
    <dbReference type="NCBI Taxonomy" id="1076179"/>
    <lineage>
        <taxon>unclassified sequences</taxon>
        <taxon>metagenomes</taxon>
        <taxon>ecological metagenomes</taxon>
    </lineage>
</organism>